<proteinExistence type="predicted"/>
<dbReference type="Pfam" id="PF13367">
    <property type="entry name" value="PrsW-protease"/>
    <property type="match status" value="1"/>
</dbReference>
<dbReference type="GO" id="GO:0008233">
    <property type="term" value="F:peptidase activity"/>
    <property type="evidence" value="ECO:0007669"/>
    <property type="project" value="InterPro"/>
</dbReference>
<accession>A0A073AXB5</accession>
<feature type="transmembrane region" description="Helical" evidence="2">
    <location>
        <begin position="244"/>
        <end position="269"/>
    </location>
</feature>
<dbReference type="eggNOG" id="COG2339">
    <property type="taxonomic scope" value="Bacteria"/>
</dbReference>
<feature type="transmembrane region" description="Helical" evidence="2">
    <location>
        <begin position="81"/>
        <end position="99"/>
    </location>
</feature>
<keyword evidence="2" id="KW-0472">Membrane</keyword>
<feature type="transmembrane region" description="Helical" evidence="2">
    <location>
        <begin position="154"/>
        <end position="175"/>
    </location>
</feature>
<feature type="transmembrane region" description="Helical" evidence="2">
    <location>
        <begin position="181"/>
        <end position="201"/>
    </location>
</feature>
<feature type="region of interest" description="Disordered" evidence="1">
    <location>
        <begin position="401"/>
        <end position="453"/>
    </location>
</feature>
<feature type="transmembrane region" description="Helical" evidence="2">
    <location>
        <begin position="221"/>
        <end position="238"/>
    </location>
</feature>
<keyword evidence="2" id="KW-1133">Transmembrane helix</keyword>
<dbReference type="OrthoDB" id="9785431at2"/>
<reference evidence="3 4" key="1">
    <citation type="submission" date="2014-06" db="EMBL/GenBank/DDBJ databases">
        <title>Saccharopolyspora rectivirgula DSM-43113 Genome sequencing.</title>
        <authorList>
            <person name="Barrera C."/>
            <person name="Millon L."/>
            <person name="Rognon B."/>
            <person name="Zaugg C."/>
            <person name="Monod M."/>
        </authorList>
    </citation>
    <scope>NUCLEOTIDE SEQUENCE [LARGE SCALE GENOMIC DNA]</scope>
    <source>
        <strain evidence="3 4">DSM 43113</strain>
    </source>
</reference>
<evidence type="ECO:0000256" key="2">
    <source>
        <dbReference type="SAM" id="Phobius"/>
    </source>
</evidence>
<dbReference type="EMBL" id="JNVU01000031">
    <property type="protein sequence ID" value="KEI43986.1"/>
    <property type="molecule type" value="Genomic_DNA"/>
</dbReference>
<dbReference type="InterPro" id="IPR026898">
    <property type="entry name" value="PrsW"/>
</dbReference>
<evidence type="ECO:0000256" key="1">
    <source>
        <dbReference type="SAM" id="MobiDB-lite"/>
    </source>
</evidence>
<organism evidence="3 4">
    <name type="scientific">Saccharopolyspora rectivirgula</name>
    <dbReference type="NCBI Taxonomy" id="28042"/>
    <lineage>
        <taxon>Bacteria</taxon>
        <taxon>Bacillati</taxon>
        <taxon>Actinomycetota</taxon>
        <taxon>Actinomycetes</taxon>
        <taxon>Pseudonocardiales</taxon>
        <taxon>Pseudonocardiaceae</taxon>
        <taxon>Saccharopolyspora</taxon>
    </lineage>
</organism>
<feature type="transmembrane region" description="Helical" evidence="2">
    <location>
        <begin position="47"/>
        <end position="69"/>
    </location>
</feature>
<keyword evidence="4" id="KW-1185">Reference proteome</keyword>
<gene>
    <name evidence="3" type="ORF">GU90_13565</name>
</gene>
<feature type="compositionally biased region" description="Low complexity" evidence="1">
    <location>
        <begin position="401"/>
        <end position="414"/>
    </location>
</feature>
<name>A0A073AXB5_9PSEU</name>
<dbReference type="RefSeq" id="WP_029720124.1">
    <property type="nucleotide sequence ID" value="NZ_JNVU01000031.1"/>
</dbReference>
<dbReference type="AlphaFoldDB" id="A0A073AXB5"/>
<comment type="caution">
    <text evidence="3">The sequence shown here is derived from an EMBL/GenBank/DDBJ whole genome shotgun (WGS) entry which is preliminary data.</text>
</comment>
<evidence type="ECO:0000313" key="3">
    <source>
        <dbReference type="EMBL" id="KEI43986.1"/>
    </source>
</evidence>
<feature type="transmembrane region" description="Helical" evidence="2">
    <location>
        <begin position="20"/>
        <end position="41"/>
    </location>
</feature>
<feature type="compositionally biased region" description="Pro residues" evidence="1">
    <location>
        <begin position="415"/>
        <end position="428"/>
    </location>
</feature>
<dbReference type="PANTHER" id="PTHR36844:SF1">
    <property type="entry name" value="PROTEASE PRSW"/>
    <property type="match status" value="1"/>
</dbReference>
<sequence length="453" mass="48662">MPGLSPKSILAGRSSNRTPVLLIVGMVLSGICLLLALALYLFEGGPINVVVASLLALPTAIVLVALILLIDRLEPEPRGNLILAFSWGAGVAIFVALLLNTTTHVLLIPAVGEESAEAITSSVVAPLVEESGKGLLLLYLLLNRPQEFDGPTDGIVYAALSGLGFALVENVSYYMQGIYNGSVWFVVILRGVIAPLGHPLYTAMTGLGVAYAATHRGAGRVIAPVLGWCGAVFLHGLWNGSLTIAGFVGGLLAYGIQFLVIVAVVVVLVRDRKRIVGLIQTYLPAYIPSGLVHQNDIQMLGTMSGRRQARRWARGQAGLPGVRAMSDYQLAATELALLHAHAARRTVSPQQFHERQQAILGLMRVARDTFFRRAPQPVAPPWARHEQSGFFTLPAQLQQLPTLPQSGPQQAPQQPARPPQQQPMPQQPPRQQFPGAAPPPGQQPPQRGPQWPR</sequence>
<dbReference type="STRING" id="28042.GU90_13565"/>
<evidence type="ECO:0000313" key="4">
    <source>
        <dbReference type="Proteomes" id="UP000031419"/>
    </source>
</evidence>
<feature type="compositionally biased region" description="Pro residues" evidence="1">
    <location>
        <begin position="436"/>
        <end position="453"/>
    </location>
</feature>
<keyword evidence="2" id="KW-0812">Transmembrane</keyword>
<dbReference type="PANTHER" id="PTHR36844">
    <property type="entry name" value="PROTEASE PRSW"/>
    <property type="match status" value="1"/>
</dbReference>
<dbReference type="Proteomes" id="UP000031419">
    <property type="component" value="Unassembled WGS sequence"/>
</dbReference>
<protein>
    <submittedName>
        <fullName evidence="3">Membrane protein</fullName>
    </submittedName>
</protein>